<evidence type="ECO:0000256" key="3">
    <source>
        <dbReference type="ARBA" id="ARBA00022723"/>
    </source>
</evidence>
<dbReference type="SUPFAM" id="SSF55811">
    <property type="entry name" value="Nudix"/>
    <property type="match status" value="1"/>
</dbReference>
<dbReference type="InterPro" id="IPR015797">
    <property type="entry name" value="NUDIX_hydrolase-like_dom_sf"/>
</dbReference>
<dbReference type="AlphaFoldDB" id="A0A1M5NTM9"/>
<evidence type="ECO:0000256" key="2">
    <source>
        <dbReference type="ARBA" id="ARBA00001946"/>
    </source>
</evidence>
<dbReference type="Gene3D" id="3.90.79.10">
    <property type="entry name" value="Nucleoside Triphosphate Pyrophosphohydrolase"/>
    <property type="match status" value="1"/>
</dbReference>
<dbReference type="GO" id="GO:0046872">
    <property type="term" value="F:metal ion binding"/>
    <property type="evidence" value="ECO:0007669"/>
    <property type="project" value="UniProtKB-KW"/>
</dbReference>
<keyword evidence="6" id="KW-0464">Manganese</keyword>
<evidence type="ECO:0000256" key="4">
    <source>
        <dbReference type="ARBA" id="ARBA00022801"/>
    </source>
</evidence>
<dbReference type="PROSITE" id="PS51462">
    <property type="entry name" value="NUDIX"/>
    <property type="match status" value="1"/>
</dbReference>
<dbReference type="STRING" id="299255.SAMN02745129_1173"/>
<dbReference type="InterPro" id="IPR045121">
    <property type="entry name" value="CoAse"/>
</dbReference>
<accession>A0A1M5NTM9</accession>
<evidence type="ECO:0000256" key="6">
    <source>
        <dbReference type="ARBA" id="ARBA00023211"/>
    </source>
</evidence>
<proteinExistence type="predicted"/>
<reference evidence="8 9" key="1">
    <citation type="submission" date="2016-11" db="EMBL/GenBank/DDBJ databases">
        <authorList>
            <person name="Jaros S."/>
            <person name="Januszkiewicz K."/>
            <person name="Wedrychowicz H."/>
        </authorList>
    </citation>
    <scope>NUCLEOTIDE SEQUENCE [LARGE SCALE GENOMIC DNA]</scope>
    <source>
        <strain evidence="8 9">DSM 16917</strain>
    </source>
</reference>
<dbReference type="RefSeq" id="WP_067658349.1">
    <property type="nucleotide sequence ID" value="NZ_FQXG01000001.1"/>
</dbReference>
<dbReference type="PANTHER" id="PTHR12992">
    <property type="entry name" value="NUDIX HYDROLASE"/>
    <property type="match status" value="1"/>
</dbReference>
<dbReference type="Pfam" id="PF00293">
    <property type="entry name" value="NUDIX"/>
    <property type="match status" value="1"/>
</dbReference>
<sequence length="198" mass="22416">MNQQQFLTRFQLAPSPPAEDPLARDLGQHPQLRDAAVLIALEEVEGQLQLLLTERTAQMPTHAGQIAFPGGKVDRDDASPWHTALRESWEEIGLPPEHVQRVGELPVFHTITRFRVFPQVALITQPFTPVLSEREVARLFRAPLADFLPANQRWHYPIQRRHSQHGVYFMPHQVWGATAAMLEQLVRHLGFAKAPAGP</sequence>
<organism evidence="8 9">
    <name type="scientific">Ferrimonas marina</name>
    <dbReference type="NCBI Taxonomy" id="299255"/>
    <lineage>
        <taxon>Bacteria</taxon>
        <taxon>Pseudomonadati</taxon>
        <taxon>Pseudomonadota</taxon>
        <taxon>Gammaproteobacteria</taxon>
        <taxon>Alteromonadales</taxon>
        <taxon>Ferrimonadaceae</taxon>
        <taxon>Ferrimonas</taxon>
    </lineage>
</organism>
<evidence type="ECO:0000259" key="7">
    <source>
        <dbReference type="PROSITE" id="PS51462"/>
    </source>
</evidence>
<evidence type="ECO:0000313" key="8">
    <source>
        <dbReference type="EMBL" id="SHG92818.1"/>
    </source>
</evidence>
<dbReference type="EMBL" id="FQXG01000001">
    <property type="protein sequence ID" value="SHG92818.1"/>
    <property type="molecule type" value="Genomic_DNA"/>
</dbReference>
<evidence type="ECO:0000313" key="9">
    <source>
        <dbReference type="Proteomes" id="UP000184268"/>
    </source>
</evidence>
<evidence type="ECO:0000256" key="5">
    <source>
        <dbReference type="ARBA" id="ARBA00022842"/>
    </source>
</evidence>
<name>A0A1M5NTM9_9GAMM</name>
<comment type="cofactor">
    <cofactor evidence="1">
        <name>Mn(2+)</name>
        <dbReference type="ChEBI" id="CHEBI:29035"/>
    </cofactor>
</comment>
<dbReference type="InterPro" id="IPR000086">
    <property type="entry name" value="NUDIX_hydrolase_dom"/>
</dbReference>
<dbReference type="OrthoDB" id="9802805at2"/>
<dbReference type="GO" id="GO:0010945">
    <property type="term" value="F:coenzyme A diphosphatase activity"/>
    <property type="evidence" value="ECO:0007669"/>
    <property type="project" value="InterPro"/>
</dbReference>
<keyword evidence="4" id="KW-0378">Hydrolase</keyword>
<dbReference type="NCBIfam" id="NF007980">
    <property type="entry name" value="PRK10707.1"/>
    <property type="match status" value="1"/>
</dbReference>
<evidence type="ECO:0000256" key="1">
    <source>
        <dbReference type="ARBA" id="ARBA00001936"/>
    </source>
</evidence>
<dbReference type="Proteomes" id="UP000184268">
    <property type="component" value="Unassembled WGS sequence"/>
</dbReference>
<feature type="domain" description="Nudix hydrolase" evidence="7">
    <location>
        <begin position="31"/>
        <end position="166"/>
    </location>
</feature>
<dbReference type="PANTHER" id="PTHR12992:SF11">
    <property type="entry name" value="MITOCHONDRIAL COENZYME A DIPHOSPHATASE NUDT8"/>
    <property type="match status" value="1"/>
</dbReference>
<keyword evidence="3" id="KW-0479">Metal-binding</keyword>
<keyword evidence="9" id="KW-1185">Reference proteome</keyword>
<keyword evidence="5" id="KW-0460">Magnesium</keyword>
<comment type="cofactor">
    <cofactor evidence="2">
        <name>Mg(2+)</name>
        <dbReference type="ChEBI" id="CHEBI:18420"/>
    </cofactor>
</comment>
<dbReference type="CDD" id="cd03426">
    <property type="entry name" value="NUDIX_CoAse_Nudt7"/>
    <property type="match status" value="1"/>
</dbReference>
<protein>
    <submittedName>
        <fullName evidence="8">8-oxo-dGTP pyrophosphatase MutT, NUDIX family</fullName>
    </submittedName>
</protein>
<gene>
    <name evidence="8" type="ORF">SAMN02745129_1173</name>
</gene>